<dbReference type="Proteomes" id="UP000619295">
    <property type="component" value="Unassembled WGS sequence"/>
</dbReference>
<reference evidence="5" key="1">
    <citation type="submission" date="2020-09" db="EMBL/GenBank/DDBJ databases">
        <title>Bosea spartocytisi sp. nov. a root nodule endophyte of Spartocytisus supranubius in the high mountain ecosystem fo the Teide National Park (Canary Islands, Spain).</title>
        <authorList>
            <person name="Pulido-Suarez L."/>
            <person name="Peix A."/>
            <person name="Igual J.M."/>
            <person name="Socas-Perez N."/>
            <person name="Velazquez E."/>
            <person name="Flores-Felix J.D."/>
            <person name="Leon-Barrios M."/>
        </authorList>
    </citation>
    <scope>NUCLEOTIDE SEQUENCE</scope>
    <source>
        <strain evidence="5">SSUT16</strain>
    </source>
</reference>
<dbReference type="InterPro" id="IPR000792">
    <property type="entry name" value="Tscrpt_reg_LuxR_C"/>
</dbReference>
<dbReference type="InterPro" id="IPR036388">
    <property type="entry name" value="WH-like_DNA-bd_sf"/>
</dbReference>
<dbReference type="AlphaFoldDB" id="A0A927EBG7"/>
<evidence type="ECO:0000313" key="5">
    <source>
        <dbReference type="EMBL" id="MBD3847417.1"/>
    </source>
</evidence>
<dbReference type="Pfam" id="PF00196">
    <property type="entry name" value="GerE"/>
    <property type="match status" value="1"/>
</dbReference>
<evidence type="ECO:0000256" key="1">
    <source>
        <dbReference type="ARBA" id="ARBA00023015"/>
    </source>
</evidence>
<organism evidence="5 6">
    <name type="scientific">Bosea spartocytisi</name>
    <dbReference type="NCBI Taxonomy" id="2773451"/>
    <lineage>
        <taxon>Bacteria</taxon>
        <taxon>Pseudomonadati</taxon>
        <taxon>Pseudomonadota</taxon>
        <taxon>Alphaproteobacteria</taxon>
        <taxon>Hyphomicrobiales</taxon>
        <taxon>Boseaceae</taxon>
        <taxon>Bosea</taxon>
    </lineage>
</organism>
<dbReference type="SUPFAM" id="SSF46894">
    <property type="entry name" value="C-terminal effector domain of the bipartite response regulators"/>
    <property type="match status" value="1"/>
</dbReference>
<dbReference type="PANTHER" id="PTHR44688">
    <property type="entry name" value="DNA-BINDING TRANSCRIPTIONAL ACTIVATOR DEVR_DOSR"/>
    <property type="match status" value="1"/>
</dbReference>
<gene>
    <name evidence="5" type="ORF">IED13_17075</name>
</gene>
<comment type="caution">
    <text evidence="5">The sequence shown here is derived from an EMBL/GenBank/DDBJ whole genome shotgun (WGS) entry which is preliminary data.</text>
</comment>
<keyword evidence="1" id="KW-0805">Transcription regulation</keyword>
<dbReference type="Gene3D" id="3.30.450.80">
    <property type="entry name" value="Transcription factor LuxR-like, autoinducer-binding domain"/>
    <property type="match status" value="1"/>
</dbReference>
<protein>
    <submittedName>
        <fullName evidence="5">Autoinducer binding domain-containing protein</fullName>
    </submittedName>
</protein>
<accession>A0A927EBG7</accession>
<sequence length="246" mass="27451">MLKTSRTWSFVEQMGRAANDIELRLSLLKITNEFGLSSAFGGLIPEIAQSHSEAEIESRVIVRHLPEEWSARYIEQNYLYCDPIVRRLQRNRDPFSWAECYGSYATTRRAKILRGEAAEFGLIDGYVVSVTTLDQSHAAISFGGQSFKLAGEERSALAFATSLFVGHVLSRRTSGRSAAALSRKVTAREYDCLLWSAEGKSEWEISVILGISKPTVTKHILSAREKLGAVTKAHAIAIAMRERILR</sequence>
<dbReference type="InterPro" id="IPR016032">
    <property type="entry name" value="Sig_transdc_resp-reg_C-effctor"/>
</dbReference>
<evidence type="ECO:0000256" key="3">
    <source>
        <dbReference type="ARBA" id="ARBA00023163"/>
    </source>
</evidence>
<evidence type="ECO:0000256" key="2">
    <source>
        <dbReference type="ARBA" id="ARBA00023125"/>
    </source>
</evidence>
<keyword evidence="2" id="KW-0238">DNA-binding</keyword>
<dbReference type="InterPro" id="IPR036693">
    <property type="entry name" value="TF_LuxR_autoind-bd_dom_sf"/>
</dbReference>
<dbReference type="EMBL" id="JACXWY010000010">
    <property type="protein sequence ID" value="MBD3847417.1"/>
    <property type="molecule type" value="Genomic_DNA"/>
</dbReference>
<dbReference type="Pfam" id="PF03472">
    <property type="entry name" value="Autoind_bind"/>
    <property type="match status" value="1"/>
</dbReference>
<proteinExistence type="predicted"/>
<dbReference type="CDD" id="cd06170">
    <property type="entry name" value="LuxR_C_like"/>
    <property type="match status" value="1"/>
</dbReference>
<dbReference type="InterPro" id="IPR005143">
    <property type="entry name" value="TF_LuxR_autoind-bd_dom"/>
</dbReference>
<dbReference type="PROSITE" id="PS50043">
    <property type="entry name" value="HTH_LUXR_2"/>
    <property type="match status" value="1"/>
</dbReference>
<dbReference type="Gene3D" id="1.10.10.10">
    <property type="entry name" value="Winged helix-like DNA-binding domain superfamily/Winged helix DNA-binding domain"/>
    <property type="match status" value="1"/>
</dbReference>
<evidence type="ECO:0000259" key="4">
    <source>
        <dbReference type="PROSITE" id="PS50043"/>
    </source>
</evidence>
<dbReference type="SUPFAM" id="SSF75516">
    <property type="entry name" value="Pheromone-binding domain of LuxR-like quorum-sensing transcription factors"/>
    <property type="match status" value="1"/>
</dbReference>
<dbReference type="GO" id="GO:0006355">
    <property type="term" value="P:regulation of DNA-templated transcription"/>
    <property type="evidence" value="ECO:0007669"/>
    <property type="project" value="InterPro"/>
</dbReference>
<evidence type="ECO:0000313" key="6">
    <source>
        <dbReference type="Proteomes" id="UP000619295"/>
    </source>
</evidence>
<keyword evidence="6" id="KW-1185">Reference proteome</keyword>
<keyword evidence="3" id="KW-0804">Transcription</keyword>
<dbReference type="SMART" id="SM00421">
    <property type="entry name" value="HTH_LUXR"/>
    <property type="match status" value="1"/>
</dbReference>
<dbReference type="PANTHER" id="PTHR44688:SF16">
    <property type="entry name" value="DNA-BINDING TRANSCRIPTIONAL ACTIVATOR DEVR_DOSR"/>
    <property type="match status" value="1"/>
</dbReference>
<dbReference type="GO" id="GO:0003677">
    <property type="term" value="F:DNA binding"/>
    <property type="evidence" value="ECO:0007669"/>
    <property type="project" value="UniProtKB-KW"/>
</dbReference>
<dbReference type="PRINTS" id="PR00038">
    <property type="entry name" value="HTHLUXR"/>
</dbReference>
<name>A0A927EBG7_9HYPH</name>
<feature type="domain" description="HTH luxR-type" evidence="4">
    <location>
        <begin position="178"/>
        <end position="243"/>
    </location>
</feature>